<dbReference type="AlphaFoldDB" id="A0A085N8S4"/>
<protein>
    <recommendedName>
        <fullName evidence="1">Syndetin C-terminal domain-containing protein</fullName>
    </recommendedName>
</protein>
<accession>A0A085N8S4</accession>
<dbReference type="GO" id="GO:0005829">
    <property type="term" value="C:cytosol"/>
    <property type="evidence" value="ECO:0007669"/>
    <property type="project" value="GOC"/>
</dbReference>
<sequence length="141" mass="15988">MMICRIFVSRQLESMLGSIEAILPHAKRACIVQFNAQTMKLVPQMRNFVYGIVARKAVNCHGIAERIANADWDLTELMSQHSAYVDDIIKELIVFNKQLHMVNAVVKISTESHQILWQVCTDKIFNILFEGCCCSVMASLV</sequence>
<dbReference type="GO" id="GO:1990745">
    <property type="term" value="C:EARP complex"/>
    <property type="evidence" value="ECO:0007669"/>
    <property type="project" value="InterPro"/>
</dbReference>
<organism evidence="2">
    <name type="scientific">Trichuris suis</name>
    <name type="common">pig whipworm</name>
    <dbReference type="NCBI Taxonomy" id="68888"/>
    <lineage>
        <taxon>Eukaryota</taxon>
        <taxon>Metazoa</taxon>
        <taxon>Ecdysozoa</taxon>
        <taxon>Nematoda</taxon>
        <taxon>Enoplea</taxon>
        <taxon>Dorylaimia</taxon>
        <taxon>Trichinellida</taxon>
        <taxon>Trichuridae</taxon>
        <taxon>Trichuris</taxon>
    </lineage>
</organism>
<proteinExistence type="predicted"/>
<dbReference type="PANTHER" id="PTHR13258:SF0">
    <property type="entry name" value="SYNDETIN"/>
    <property type="match status" value="1"/>
</dbReference>
<dbReference type="GO" id="GO:0000149">
    <property type="term" value="F:SNARE binding"/>
    <property type="evidence" value="ECO:0007669"/>
    <property type="project" value="TreeGrafter"/>
</dbReference>
<name>A0A085N8S4_9BILA</name>
<feature type="domain" description="Syndetin C-terminal" evidence="1">
    <location>
        <begin position="6"/>
        <end position="131"/>
    </location>
</feature>
<dbReference type="EMBL" id="KL367531">
    <property type="protein sequence ID" value="KFD65870.1"/>
    <property type="molecule type" value="Genomic_DNA"/>
</dbReference>
<dbReference type="InterPro" id="IPR019514">
    <property type="entry name" value="Syndetin_C"/>
</dbReference>
<evidence type="ECO:0000259" key="1">
    <source>
        <dbReference type="Pfam" id="PF10474"/>
    </source>
</evidence>
<reference evidence="2" key="1">
    <citation type="journal article" date="2014" name="Nat. Genet.">
        <title>Genome and transcriptome of the porcine whipworm Trichuris suis.</title>
        <authorList>
            <person name="Jex A.R."/>
            <person name="Nejsum P."/>
            <person name="Schwarz E.M."/>
            <person name="Hu L."/>
            <person name="Young N.D."/>
            <person name="Hall R.S."/>
            <person name="Korhonen P.K."/>
            <person name="Liao S."/>
            <person name="Thamsborg S."/>
            <person name="Xia J."/>
            <person name="Xu P."/>
            <person name="Wang S."/>
            <person name="Scheerlinck J.P."/>
            <person name="Hofmann A."/>
            <person name="Sternberg P.W."/>
            <person name="Wang J."/>
            <person name="Gasser R.B."/>
        </authorList>
    </citation>
    <scope>NUCLEOTIDE SEQUENCE [LARGE SCALE GENOMIC DNA]</scope>
    <source>
        <strain evidence="2">DCEP-RM93F</strain>
    </source>
</reference>
<gene>
    <name evidence="2" type="ORF">M514_21969</name>
</gene>
<evidence type="ECO:0000313" key="2">
    <source>
        <dbReference type="EMBL" id="KFD65870.1"/>
    </source>
</evidence>
<dbReference type="InterPro" id="IPR040047">
    <property type="entry name" value="VPS50"/>
</dbReference>
<dbReference type="GO" id="GO:0042147">
    <property type="term" value="P:retrograde transport, endosome to Golgi"/>
    <property type="evidence" value="ECO:0007669"/>
    <property type="project" value="InterPro"/>
</dbReference>
<dbReference type="Pfam" id="PF10474">
    <property type="entry name" value="Syndetin_C"/>
    <property type="match status" value="1"/>
</dbReference>
<dbReference type="GO" id="GO:0032456">
    <property type="term" value="P:endocytic recycling"/>
    <property type="evidence" value="ECO:0007669"/>
    <property type="project" value="InterPro"/>
</dbReference>
<dbReference type="Proteomes" id="UP000030758">
    <property type="component" value="Unassembled WGS sequence"/>
</dbReference>
<dbReference type="PANTHER" id="PTHR13258">
    <property type="entry name" value="SYNDETIN"/>
    <property type="match status" value="1"/>
</dbReference>